<accession>A0A140DUZ5</accession>
<gene>
    <name evidence="1" type="ORF">AALO17_13380</name>
</gene>
<dbReference type="EMBL" id="CP011391">
    <property type="protein sequence ID" value="AMK54472.1"/>
    <property type="molecule type" value="Genomic_DNA"/>
</dbReference>
<organism evidence="1 2">
    <name type="scientific">Faecalibaculum rodentium</name>
    <dbReference type="NCBI Taxonomy" id="1702221"/>
    <lineage>
        <taxon>Bacteria</taxon>
        <taxon>Bacillati</taxon>
        <taxon>Bacillota</taxon>
        <taxon>Erysipelotrichia</taxon>
        <taxon>Erysipelotrichales</taxon>
        <taxon>Erysipelotrichaceae</taxon>
        <taxon>Faecalibaculum</taxon>
    </lineage>
</organism>
<evidence type="ECO:0000313" key="2">
    <source>
        <dbReference type="Proteomes" id="UP000069771"/>
    </source>
</evidence>
<proteinExistence type="predicted"/>
<dbReference type="AlphaFoldDB" id="A0A140DUZ5"/>
<reference evidence="1 2" key="1">
    <citation type="journal article" date="2016" name="Gut Pathog.">
        <title>Whole genome sequencing of "Faecalibaculum rodentium" ALO17, isolated from C57BL/6J laboratory mouse feces.</title>
        <authorList>
            <person name="Lim S."/>
            <person name="Chang D.H."/>
            <person name="Ahn S."/>
            <person name="Kim B.C."/>
        </authorList>
    </citation>
    <scope>NUCLEOTIDE SEQUENCE [LARGE SCALE GENOMIC DNA]</scope>
    <source>
        <strain evidence="1 2">Alo17</strain>
    </source>
</reference>
<dbReference type="STRING" id="1702221.AALO17_13380"/>
<sequence>MEAAADTSAQAGLRQELIDRTATTKGAGNALMQFRLHDVS</sequence>
<keyword evidence="2" id="KW-1185">Reference proteome</keyword>
<evidence type="ECO:0000313" key="1">
    <source>
        <dbReference type="EMBL" id="AMK54472.1"/>
    </source>
</evidence>
<protein>
    <submittedName>
        <fullName evidence="1">Uncharacterized protein</fullName>
    </submittedName>
</protein>
<dbReference type="Proteomes" id="UP000069771">
    <property type="component" value="Chromosome"/>
</dbReference>
<name>A0A140DUZ5_9FIRM</name>
<dbReference type="KEGG" id="fro:AALO17_13380"/>